<dbReference type="RefSeq" id="WP_286004550.1">
    <property type="nucleotide sequence ID" value="NZ_JASVEJ010000031.1"/>
</dbReference>
<keyword evidence="2" id="KW-1185">Reference proteome</keyword>
<organism evidence="1 2">
    <name type="scientific">Geitlerinema calcuttense NRMC-F 0142</name>
    <dbReference type="NCBI Taxonomy" id="2922238"/>
    <lineage>
        <taxon>Bacteria</taxon>
        <taxon>Bacillati</taxon>
        <taxon>Cyanobacteriota</taxon>
        <taxon>Cyanophyceae</taxon>
        <taxon>Geitlerinematales</taxon>
        <taxon>Geitlerinemataceae</taxon>
        <taxon>Geitlerinema</taxon>
    </lineage>
</organism>
<dbReference type="EMBL" id="JASVEJ010000031">
    <property type="protein sequence ID" value="MDL5057476.1"/>
    <property type="molecule type" value="Genomic_DNA"/>
</dbReference>
<dbReference type="Gene3D" id="3.20.20.80">
    <property type="entry name" value="Glycosidases"/>
    <property type="match status" value="1"/>
</dbReference>
<dbReference type="InterPro" id="IPR029062">
    <property type="entry name" value="Class_I_gatase-like"/>
</dbReference>
<protein>
    <recommendedName>
        <fullName evidence="3">Beta-galactosidase trimerisation domain-containing protein</fullName>
    </recommendedName>
</protein>
<reference evidence="1 2" key="1">
    <citation type="submission" date="2023-06" db="EMBL/GenBank/DDBJ databases">
        <title>Whole genome sequence of Oscillatoria calcuttensis NRMC-F 0142.</title>
        <authorList>
            <person name="Shakena Fathima T."/>
            <person name="Muralitharan G."/>
            <person name="Thajuddin N."/>
        </authorList>
    </citation>
    <scope>NUCLEOTIDE SEQUENCE [LARGE SCALE GENOMIC DNA]</scope>
    <source>
        <strain evidence="1 2">NRMC-F 0142</strain>
    </source>
</reference>
<dbReference type="CDD" id="cd03143">
    <property type="entry name" value="A4_beta-galactosidase_middle_domain"/>
    <property type="match status" value="1"/>
</dbReference>
<name>A0ABT7LZN4_9CYAN</name>
<accession>A0ABT7LZN4</accession>
<evidence type="ECO:0000313" key="2">
    <source>
        <dbReference type="Proteomes" id="UP001230986"/>
    </source>
</evidence>
<gene>
    <name evidence="1" type="ORF">QQ055_08395</name>
</gene>
<dbReference type="Gene3D" id="3.40.50.880">
    <property type="match status" value="1"/>
</dbReference>
<evidence type="ECO:0000313" key="1">
    <source>
        <dbReference type="EMBL" id="MDL5057476.1"/>
    </source>
</evidence>
<comment type="caution">
    <text evidence="1">The sequence shown here is derived from an EMBL/GenBank/DDBJ whole genome shotgun (WGS) entry which is preliminary data.</text>
</comment>
<sequence length="972" mass="107134">MPKLIKHVFNEGMTLSRIFLSCVVLFLINSICSAESTSEQVASPTGRTVFFLDEEISIHLPAKGDGSKIPVTLTSVEGVERKAELVALGGYAVMQIAPNMLAEGQWTLATADGRGFSFRIARPFQNTPFAIVNYGGTIPDDDVNMFGGPGPMKVEERIELYRDTFGMNLIMHVGNMGGPIGPKDADRAASIPARIVAQHVIAGQHQPGGQASSWADPALQLGTRYRGMHVAQQWRRIGGKTFVGVHYADEPGLTWGQQNEKGEMARAFPGEQNWYVGPYAVPAQHALYEKTFGKKPANWQFPEKDLEGWLHFMRWRTTILGDLFAQITKDIHATHPDVMGFSQLYAWRTTAEGLYPPENAKGIDVLATHGYAMWTPLGHLNPAHEVDAMRSGAWDKPLWMIGPWMGSQADEGGVRAVLYGVLARKVEGIIWPLDWKRTWPEAAEVSQKILPLSGMLHDTAKPRDTVGLLHSRDQHLVVNSRHLRAANPGTEYHGLLLSAWSMAMAAGYPASRVVEGDLISGKASEHKMIFTPALTYVSDATRKALEKYIADGGVLFLDSASTVDIKGARKLPFAFKDSMNEEVFPRITPIVPGNSRKFFEELIAPDLPALKKAFEEVAPPLIECSNPEFAFGEYLAGKGRYIWIVNNANQRKDDAQFIPVDAEADIRLPNSDGVIYDVFARKLLPNREFKLKLAKGDAALYAFMPAKISGVNVDRVEWKEPGLTVALSVNAGETPVDAIIPVSITLKNPKGQKIWTVYRATKAGKFEEVFDLGYGIMPGEYTVEVSENLSDQKAQKKVAIKASEQFAWQSPIVETPDEARIRSFLSKPREILVAYGSEESKKSATQLADDLNKKGFKAKAVNAADYNQEVEFPLQGAPFPIFNGIFTHPVAIHQDVIVIGSRKDNQLMERLIGKYGLSPWPLSFPENAPGQGRALMWWSRGAFGLNHESVAILANDPEGLKAGVDSLLKKLP</sequence>
<evidence type="ECO:0008006" key="3">
    <source>
        <dbReference type="Google" id="ProtNLM"/>
    </source>
</evidence>
<proteinExistence type="predicted"/>
<dbReference type="Proteomes" id="UP001230986">
    <property type="component" value="Unassembled WGS sequence"/>
</dbReference>